<dbReference type="EMBL" id="JARK01001425">
    <property type="protein sequence ID" value="EYC04106.1"/>
    <property type="molecule type" value="Genomic_DNA"/>
</dbReference>
<organism evidence="2 3">
    <name type="scientific">Ancylostoma ceylanicum</name>
    <dbReference type="NCBI Taxonomy" id="53326"/>
    <lineage>
        <taxon>Eukaryota</taxon>
        <taxon>Metazoa</taxon>
        <taxon>Ecdysozoa</taxon>
        <taxon>Nematoda</taxon>
        <taxon>Chromadorea</taxon>
        <taxon>Rhabditida</taxon>
        <taxon>Rhabditina</taxon>
        <taxon>Rhabditomorpha</taxon>
        <taxon>Strongyloidea</taxon>
        <taxon>Ancylostomatidae</taxon>
        <taxon>Ancylostomatinae</taxon>
        <taxon>Ancylostoma</taxon>
    </lineage>
</organism>
<sequence length="159" mass="17873">MEIIDGVSSINIHPLFSLPAPSPTRIKTPEVPPTSLPYLLYPSSSNRCVVRVRCHGIHHITINMRSLICYALAVLTVIYSALPVLSFDKKSDMSEFTSAINGASRLRYGKRSFNFGYPLNALRDPTDYEDPYIYAKRAPLTNKLIQSLNGAERLRFGRK</sequence>
<dbReference type="STRING" id="53326.A0A016TN39"/>
<comment type="caution">
    <text evidence="2">The sequence shown here is derived from an EMBL/GenBank/DDBJ whole genome shotgun (WGS) entry which is preliminary data.</text>
</comment>
<keyword evidence="1" id="KW-0812">Transmembrane</keyword>
<keyword evidence="3" id="KW-1185">Reference proteome</keyword>
<dbReference type="OrthoDB" id="5820420at2759"/>
<accession>A0A016TN39</accession>
<reference evidence="3" key="1">
    <citation type="journal article" date="2015" name="Nat. Genet.">
        <title>The genome and transcriptome of the zoonotic hookworm Ancylostoma ceylanicum identify infection-specific gene families.</title>
        <authorList>
            <person name="Schwarz E.M."/>
            <person name="Hu Y."/>
            <person name="Antoshechkin I."/>
            <person name="Miller M.M."/>
            <person name="Sternberg P.W."/>
            <person name="Aroian R.V."/>
        </authorList>
    </citation>
    <scope>NUCLEOTIDE SEQUENCE</scope>
    <source>
        <strain evidence="3">HY135</strain>
    </source>
</reference>
<keyword evidence="1" id="KW-0472">Membrane</keyword>
<evidence type="ECO:0000256" key="1">
    <source>
        <dbReference type="SAM" id="Phobius"/>
    </source>
</evidence>
<dbReference type="AlphaFoldDB" id="A0A016TN39"/>
<evidence type="ECO:0000313" key="2">
    <source>
        <dbReference type="EMBL" id="EYC04106.1"/>
    </source>
</evidence>
<dbReference type="Proteomes" id="UP000024635">
    <property type="component" value="Unassembled WGS sequence"/>
</dbReference>
<gene>
    <name evidence="2" type="primary">Acey_s0089.g2219</name>
    <name evidence="2" type="synonym">Acey-R09A1.5</name>
    <name evidence="2" type="ORF">Y032_0089g2219</name>
</gene>
<keyword evidence="1" id="KW-1133">Transmembrane helix</keyword>
<protein>
    <submittedName>
        <fullName evidence="2">Uncharacterized protein</fullName>
    </submittedName>
</protein>
<proteinExistence type="predicted"/>
<evidence type="ECO:0000313" key="3">
    <source>
        <dbReference type="Proteomes" id="UP000024635"/>
    </source>
</evidence>
<name>A0A016TN39_9BILA</name>
<feature type="transmembrane region" description="Helical" evidence="1">
    <location>
        <begin position="67"/>
        <end position="87"/>
    </location>
</feature>